<dbReference type="EMBL" id="JANAKD010000081">
    <property type="protein sequence ID" value="KAJ3497916.1"/>
    <property type="molecule type" value="Genomic_DNA"/>
</dbReference>
<gene>
    <name evidence="1" type="ORF">NLG97_g1532</name>
</gene>
<comment type="caution">
    <text evidence="1">The sequence shown here is derived from an EMBL/GenBank/DDBJ whole genome shotgun (WGS) entry which is preliminary data.</text>
</comment>
<evidence type="ECO:0000313" key="1">
    <source>
        <dbReference type="EMBL" id="KAJ3497916.1"/>
    </source>
</evidence>
<sequence length="765" mass="84938">MYDKVVSLGSRLHYPITITKLNKSPGDTIKKQESIIEYKFSWRRKVGDDTWIDETTYTEYDSPAEGKLKEWRIKEGQVIAADMPCMTVEEACGHEVQIQGMCSLCGADMTETNWASEQRDSERAMINMTHDQTGLMVSESVAQKAEHDTQKRLLRQRKLSLVVDLDQTIIHACIEPTVGEWQRDPSNPNHSAVKDVKSFQLNDDGPRGLASGCTYYIKLRPGLAEFLEEIAKMYELHVYTMGTRAYALNIAKIVDPDKKLFGNRVISRDENGSITSKSLARLFPVSTDMVVIIDDRSDVWPMNRANLIKVVPYDFFKGIGDINGSFLPKRQDILPAPAKSNGASVKAATDKKLSATDENSSLEDQAAEQEKSLEKQLTDRPLLHMQEELDKEDEKTAQDAVSGDTTAPPQRHNVLSDDDEELVALQDHLTDIHTSFYDTYDRRREDRQQSQPTHPPSHSTAHRRPSVDDGVDLSMVPDVGDILDEIKSNVLSGLVIVLSGLVPLGVPVEESEIGMQAQSFGAQVLNVVSKRVTHLVVSTSTPRTNKVQQAAKIPSIKIVNQNWLTDCLSQWRRLDERPYYLAILDADREQSNDTTEPASEAEDADTEAKDLKDFDWDMADKDLQDFLDDDEEGDSEADDGNDGDESQNESGSTTGNDSDASDSLQKKGLKRKAGEAKVDEGDSDTDGSVAGESVLAKKQRLSRGRGTSTLRSVQTSNDNLDEGANGTATQHNGQEEEEAHAGEELEFDEEDLERDLLAELEAAGD</sequence>
<evidence type="ECO:0000313" key="2">
    <source>
        <dbReference type="Proteomes" id="UP001148737"/>
    </source>
</evidence>
<organism evidence="1 2">
    <name type="scientific">Lecanicillium saksenae</name>
    <dbReference type="NCBI Taxonomy" id="468837"/>
    <lineage>
        <taxon>Eukaryota</taxon>
        <taxon>Fungi</taxon>
        <taxon>Dikarya</taxon>
        <taxon>Ascomycota</taxon>
        <taxon>Pezizomycotina</taxon>
        <taxon>Sordariomycetes</taxon>
        <taxon>Hypocreomycetidae</taxon>
        <taxon>Hypocreales</taxon>
        <taxon>Cordycipitaceae</taxon>
        <taxon>Lecanicillium</taxon>
    </lineage>
</organism>
<keyword evidence="2" id="KW-1185">Reference proteome</keyword>
<proteinExistence type="predicted"/>
<dbReference type="Proteomes" id="UP001148737">
    <property type="component" value="Unassembled WGS sequence"/>
</dbReference>
<accession>A0ACC1R3H8</accession>
<protein>
    <submittedName>
        <fullName evidence="1">Uncharacterized protein</fullName>
    </submittedName>
</protein>
<reference evidence="1" key="1">
    <citation type="submission" date="2022-07" db="EMBL/GenBank/DDBJ databases">
        <title>Genome Sequence of Lecanicillium saksenae.</title>
        <authorList>
            <person name="Buettner E."/>
        </authorList>
    </citation>
    <scope>NUCLEOTIDE SEQUENCE</scope>
    <source>
        <strain evidence="1">VT-O1</strain>
    </source>
</reference>
<name>A0ACC1R3H8_9HYPO</name>